<sequence>MNMLNCNEFICQIDEFSHNQTCTINYRFTPTLNVFGTLRLEQAGTENRPFNTKLQK</sequence>
<keyword evidence="2" id="KW-1185">Reference proteome</keyword>
<dbReference type="Proteomes" id="UP000827906">
    <property type="component" value="Segment"/>
</dbReference>
<proteinExistence type="predicted"/>
<reference evidence="1 2" key="1">
    <citation type="submission" date="2020-10" db="EMBL/GenBank/DDBJ databases">
        <title>Genome of Yersinia pseudotuberculosis phages.</title>
        <authorList>
            <person name="Hammerl J.A."/>
            <person name="Hertwig S."/>
        </authorList>
    </citation>
    <scope>NUCLEOTIDE SEQUENCE [LARGE SCALE GENOMIC DNA]</scope>
</reference>
<organism evidence="1 2">
    <name type="scientific">Yersinia phage PYps16N</name>
    <dbReference type="NCBI Taxonomy" id="2801354"/>
    <lineage>
        <taxon>Viruses</taxon>
        <taxon>Duplodnaviria</taxon>
        <taxon>Heunggongvirae</taxon>
        <taxon>Uroviricota</taxon>
        <taxon>Caudoviricetes</taxon>
        <taxon>Chaseviridae</taxon>
        <taxon>Cleopatravirinae</taxon>
        <taxon>Carltongylesvirus</taxon>
        <taxon>Carltongylesvirus PYps16N</taxon>
    </lineage>
</organism>
<protein>
    <submittedName>
        <fullName evidence="1">Uncharacterized protein</fullName>
    </submittedName>
</protein>
<gene>
    <name evidence="1" type="ORF">ORF002</name>
</gene>
<accession>A0AAE7TQG5</accession>
<evidence type="ECO:0000313" key="1">
    <source>
        <dbReference type="EMBL" id="QQO91175.1"/>
    </source>
</evidence>
<evidence type="ECO:0000313" key="2">
    <source>
        <dbReference type="Proteomes" id="UP000827906"/>
    </source>
</evidence>
<name>A0AAE7TQG5_9CAUD</name>
<dbReference type="EMBL" id="MW147601">
    <property type="protein sequence ID" value="QQO91175.1"/>
    <property type="molecule type" value="Genomic_DNA"/>
</dbReference>